<proteinExistence type="predicted"/>
<dbReference type="AlphaFoldDB" id="A0AAW8Q6B4"/>
<gene>
    <name evidence="1" type="ORF">QX249_24455</name>
</gene>
<reference evidence="1" key="1">
    <citation type="submission" date="2023-06" db="EMBL/GenBank/DDBJ databases">
        <title>Genomic Diversity of Vibrio spp. and Metagenomic Analysis of Pathogens in Florida Gulf Coastal Waters Following Hurricane Ian.</title>
        <authorList>
            <person name="Brumfield K.D."/>
        </authorList>
    </citation>
    <scope>NUCLEOTIDE SEQUENCE</scope>
    <source>
        <strain evidence="1">WBS2B-138</strain>
    </source>
</reference>
<dbReference type="Proteomes" id="UP001253193">
    <property type="component" value="Unassembled WGS sequence"/>
</dbReference>
<dbReference type="RefSeq" id="WP_311020853.1">
    <property type="nucleotide sequence ID" value="NZ_JAUHGG010000012.1"/>
</dbReference>
<organism evidence="1 2">
    <name type="scientific">Vibrio parahaemolyticus</name>
    <dbReference type="NCBI Taxonomy" id="670"/>
    <lineage>
        <taxon>Bacteria</taxon>
        <taxon>Pseudomonadati</taxon>
        <taxon>Pseudomonadota</taxon>
        <taxon>Gammaproteobacteria</taxon>
        <taxon>Vibrionales</taxon>
        <taxon>Vibrionaceae</taxon>
        <taxon>Vibrio</taxon>
    </lineage>
</organism>
<sequence>MKFWVLPLLITFTLAYNDGGEHEYHSKTEDNAWSAVISSYKSSDLTQIFTRLNDHFSSNALIHKQEIEKSLMDK</sequence>
<evidence type="ECO:0000313" key="2">
    <source>
        <dbReference type="Proteomes" id="UP001253193"/>
    </source>
</evidence>
<protein>
    <submittedName>
        <fullName evidence="1">Uncharacterized protein</fullName>
    </submittedName>
</protein>
<name>A0AAW8Q6B4_VIBPH</name>
<dbReference type="EMBL" id="JAUHGG010000012">
    <property type="protein sequence ID" value="MDS1823801.1"/>
    <property type="molecule type" value="Genomic_DNA"/>
</dbReference>
<accession>A0AAW8Q6B4</accession>
<comment type="caution">
    <text evidence="1">The sequence shown here is derived from an EMBL/GenBank/DDBJ whole genome shotgun (WGS) entry which is preliminary data.</text>
</comment>
<evidence type="ECO:0000313" key="1">
    <source>
        <dbReference type="EMBL" id="MDS1823801.1"/>
    </source>
</evidence>